<gene>
    <name evidence="1" type="ORF">BB560_005376</name>
</gene>
<evidence type="ECO:0000313" key="2">
    <source>
        <dbReference type="Proteomes" id="UP000245609"/>
    </source>
</evidence>
<proteinExistence type="predicted"/>
<name>A0A2T9Z6L5_9FUNG</name>
<organism evidence="1 2">
    <name type="scientific">Smittium megazygosporum</name>
    <dbReference type="NCBI Taxonomy" id="133381"/>
    <lineage>
        <taxon>Eukaryota</taxon>
        <taxon>Fungi</taxon>
        <taxon>Fungi incertae sedis</taxon>
        <taxon>Zoopagomycota</taxon>
        <taxon>Kickxellomycotina</taxon>
        <taxon>Harpellomycetes</taxon>
        <taxon>Harpellales</taxon>
        <taxon>Legeriomycetaceae</taxon>
        <taxon>Smittium</taxon>
    </lineage>
</organism>
<evidence type="ECO:0000313" key="1">
    <source>
        <dbReference type="EMBL" id="PVV00249.1"/>
    </source>
</evidence>
<keyword evidence="2" id="KW-1185">Reference proteome</keyword>
<protein>
    <submittedName>
        <fullName evidence="1">Uncharacterized protein</fullName>
    </submittedName>
</protein>
<dbReference type="EMBL" id="MBFS01002157">
    <property type="protein sequence ID" value="PVV00249.1"/>
    <property type="molecule type" value="Genomic_DNA"/>
</dbReference>
<reference evidence="1 2" key="1">
    <citation type="journal article" date="2018" name="MBio">
        <title>Comparative Genomics Reveals the Core Gene Toolbox for the Fungus-Insect Symbiosis.</title>
        <authorList>
            <person name="Wang Y."/>
            <person name="Stata M."/>
            <person name="Wang W."/>
            <person name="Stajich J.E."/>
            <person name="White M.M."/>
            <person name="Moncalvo J.M."/>
        </authorList>
    </citation>
    <scope>NUCLEOTIDE SEQUENCE [LARGE SCALE GENOMIC DNA]</scope>
    <source>
        <strain evidence="1 2">SC-DP-2</strain>
    </source>
</reference>
<feature type="non-terminal residue" evidence="1">
    <location>
        <position position="392"/>
    </location>
</feature>
<dbReference type="AlphaFoldDB" id="A0A2T9Z6L5"/>
<comment type="caution">
    <text evidence="1">The sequence shown here is derived from an EMBL/GenBank/DDBJ whole genome shotgun (WGS) entry which is preliminary data.</text>
</comment>
<accession>A0A2T9Z6L5</accession>
<dbReference type="Proteomes" id="UP000245609">
    <property type="component" value="Unassembled WGS sequence"/>
</dbReference>
<sequence length="392" mass="44879">MGSLQTDLLSPRKRRVVEKSNGDVHEDANSRQTFIAKIKVELYSMLGASNQNTLFNQNISADIKENYQILSANENFQDLVEFKELEKFYELYIINKKIEELNDIFDGANFAKTVDLLLETTKDFNKTITNEKYSEYKELVSLSNVELVKLKSLISLKLIKDISSTFKYESTTNSVKLEVINSGCNSLALESDSSVEFLFTLAQKLEMFENLYKSVIGPYFSKIIFQSIKITSANVVLNTFDYTKKSIKINFGSIIGNLETGFKSFKVENTKSTLDFLFNEVLKKEKPIDLNDNSQLSKLLARSIGELMLGTRQLLDLKEWNLTFDQKHGIFNQIKDLFLEFFSVNQETRNAVFEIYGFNADDKEQIEATARSNELLVETQNILSPKVETPLQ</sequence>